<comment type="subunit">
    <text evidence="4">Homodimer.</text>
</comment>
<keyword evidence="7" id="KW-0378">Hydrolase</keyword>
<evidence type="ECO:0000256" key="1">
    <source>
        <dbReference type="ARBA" id="ARBA00001638"/>
    </source>
</evidence>
<sequence length="274" mass="28141">MPPTTADRPAAPPPGPIVGLARFLRRVGRLKTTPRTGWLDRGVPTAAVESVADHSFRTALLAWLAAKVAADTAAGAATGASPHPADGFASGPSLGPALGTSPRRPLGAADGDTPSAVGRRGAGLDTDRVLKLALIHDLAESLTGDPPPYDPATIPPGADARRRFLDGRHVRAPDRAAAKRAAEDAAMADLLADLPPSLAADLAALWAELAAGDSAESRFVKQADKLETFLQSRDYLATDPARPMASFAAEVAEVVTHPTLAALRDAMAAPTDAG</sequence>
<dbReference type="SUPFAM" id="SSF109604">
    <property type="entry name" value="HD-domain/PDEase-like"/>
    <property type="match status" value="2"/>
</dbReference>
<evidence type="ECO:0000256" key="8">
    <source>
        <dbReference type="SAM" id="MobiDB-lite"/>
    </source>
</evidence>
<name>A0A6J4V9Z3_9BACT</name>
<evidence type="ECO:0000256" key="6">
    <source>
        <dbReference type="ARBA" id="ARBA00022723"/>
    </source>
</evidence>
<dbReference type="InterPro" id="IPR003607">
    <property type="entry name" value="HD/PDEase_dom"/>
</dbReference>
<feature type="domain" description="HD/PDEase" evidence="9">
    <location>
        <begin position="47"/>
        <end position="238"/>
    </location>
</feature>
<organism evidence="10">
    <name type="scientific">uncultured Thermomicrobiales bacterium</name>
    <dbReference type="NCBI Taxonomy" id="1645740"/>
    <lineage>
        <taxon>Bacteria</taxon>
        <taxon>Pseudomonadati</taxon>
        <taxon>Thermomicrobiota</taxon>
        <taxon>Thermomicrobia</taxon>
        <taxon>Thermomicrobiales</taxon>
        <taxon>environmental samples</taxon>
    </lineage>
</organism>
<dbReference type="Pfam" id="PF13023">
    <property type="entry name" value="HD_3"/>
    <property type="match status" value="2"/>
</dbReference>
<dbReference type="InterPro" id="IPR006674">
    <property type="entry name" value="HD_domain"/>
</dbReference>
<dbReference type="PANTHER" id="PTHR11845">
    <property type="entry name" value="5'-DEOXYNUCLEOTIDASE HDDC2"/>
    <property type="match status" value="1"/>
</dbReference>
<evidence type="ECO:0000259" key="9">
    <source>
        <dbReference type="SMART" id="SM00471"/>
    </source>
</evidence>
<accession>A0A6J4V9Z3</accession>
<dbReference type="GO" id="GO:0005737">
    <property type="term" value="C:cytoplasm"/>
    <property type="evidence" value="ECO:0007669"/>
    <property type="project" value="TreeGrafter"/>
</dbReference>
<dbReference type="AlphaFoldDB" id="A0A6J4V9Z3"/>
<evidence type="ECO:0000256" key="3">
    <source>
        <dbReference type="ARBA" id="ARBA00001941"/>
    </source>
</evidence>
<dbReference type="SMART" id="SM00471">
    <property type="entry name" value="HDc"/>
    <property type="match status" value="1"/>
</dbReference>
<dbReference type="InterPro" id="IPR039356">
    <property type="entry name" value="YfbR/HDDC2"/>
</dbReference>
<evidence type="ECO:0000313" key="10">
    <source>
        <dbReference type="EMBL" id="CAA9568358.1"/>
    </source>
</evidence>
<dbReference type="GO" id="GO:0046872">
    <property type="term" value="F:metal ion binding"/>
    <property type="evidence" value="ECO:0007669"/>
    <property type="project" value="UniProtKB-KW"/>
</dbReference>
<dbReference type="PANTHER" id="PTHR11845:SF13">
    <property type="entry name" value="5'-DEOXYNUCLEOTIDASE HDDC2"/>
    <property type="match status" value="1"/>
</dbReference>
<dbReference type="Gene3D" id="1.10.3210.10">
    <property type="entry name" value="Hypothetical protein af1432"/>
    <property type="match status" value="2"/>
</dbReference>
<comment type="cofactor">
    <cofactor evidence="3">
        <name>Co(2+)</name>
        <dbReference type="ChEBI" id="CHEBI:48828"/>
    </cofactor>
</comment>
<dbReference type="EC" id="3.1.3.89" evidence="5"/>
<dbReference type="GO" id="GO:0002953">
    <property type="term" value="F:5'-deoxynucleotidase activity"/>
    <property type="evidence" value="ECO:0007669"/>
    <property type="project" value="UniProtKB-EC"/>
</dbReference>
<feature type="region of interest" description="Disordered" evidence="8">
    <location>
        <begin position="76"/>
        <end position="122"/>
    </location>
</feature>
<evidence type="ECO:0000256" key="7">
    <source>
        <dbReference type="ARBA" id="ARBA00022801"/>
    </source>
</evidence>
<comment type="cofactor">
    <cofactor evidence="2">
        <name>Mn(2+)</name>
        <dbReference type="ChEBI" id="CHEBI:29035"/>
    </cofactor>
</comment>
<evidence type="ECO:0000256" key="4">
    <source>
        <dbReference type="ARBA" id="ARBA00011738"/>
    </source>
</evidence>
<dbReference type="EMBL" id="CADCWL010000122">
    <property type="protein sequence ID" value="CAA9568358.1"/>
    <property type="molecule type" value="Genomic_DNA"/>
</dbReference>
<evidence type="ECO:0000256" key="2">
    <source>
        <dbReference type="ARBA" id="ARBA00001936"/>
    </source>
</evidence>
<evidence type="ECO:0000256" key="5">
    <source>
        <dbReference type="ARBA" id="ARBA00012964"/>
    </source>
</evidence>
<proteinExistence type="predicted"/>
<gene>
    <name evidence="10" type="ORF">AVDCRST_MAG19-2516</name>
</gene>
<comment type="catalytic activity">
    <reaction evidence="1">
        <text>a 2'-deoxyribonucleoside 5'-phosphate + H2O = a 2'-deoxyribonucleoside + phosphate</text>
        <dbReference type="Rhea" id="RHEA:36167"/>
        <dbReference type="ChEBI" id="CHEBI:15377"/>
        <dbReference type="ChEBI" id="CHEBI:18274"/>
        <dbReference type="ChEBI" id="CHEBI:43474"/>
        <dbReference type="ChEBI" id="CHEBI:65317"/>
        <dbReference type="EC" id="3.1.3.89"/>
    </reaction>
</comment>
<keyword evidence="6" id="KW-0479">Metal-binding</keyword>
<protein>
    <recommendedName>
        <fullName evidence="5">5'-deoxynucleotidase</fullName>
        <ecNumber evidence="5">3.1.3.89</ecNumber>
    </recommendedName>
</protein>
<reference evidence="10" key="1">
    <citation type="submission" date="2020-02" db="EMBL/GenBank/DDBJ databases">
        <authorList>
            <person name="Meier V. D."/>
        </authorList>
    </citation>
    <scope>NUCLEOTIDE SEQUENCE</scope>
    <source>
        <strain evidence="10">AVDCRST_MAG19</strain>
    </source>
</reference>